<evidence type="ECO:0000313" key="1">
    <source>
        <dbReference type="EMBL" id="KAK1467162.1"/>
    </source>
</evidence>
<reference evidence="1 2" key="1">
    <citation type="submission" date="2016-10" db="EMBL/GenBank/DDBJ databases">
        <title>The genome sequence of Colletotrichum fioriniae PJ7.</title>
        <authorList>
            <person name="Baroncelli R."/>
        </authorList>
    </citation>
    <scope>NUCLEOTIDE SEQUENCE [LARGE SCALE GENOMIC DNA]</scope>
    <source>
        <strain evidence="1">Col 31</strain>
    </source>
</reference>
<gene>
    <name evidence="1" type="ORF">CMEL01_11155</name>
</gene>
<proteinExistence type="predicted"/>
<dbReference type="AlphaFoldDB" id="A0AAI9Y1D8"/>
<name>A0AAI9Y1D8_9PEZI</name>
<keyword evidence="2" id="KW-1185">Reference proteome</keyword>
<organism evidence="1 2">
    <name type="scientific">Colletotrichum melonis</name>
    <dbReference type="NCBI Taxonomy" id="1209925"/>
    <lineage>
        <taxon>Eukaryota</taxon>
        <taxon>Fungi</taxon>
        <taxon>Dikarya</taxon>
        <taxon>Ascomycota</taxon>
        <taxon>Pezizomycotina</taxon>
        <taxon>Sordariomycetes</taxon>
        <taxon>Hypocreomycetidae</taxon>
        <taxon>Glomerellales</taxon>
        <taxon>Glomerellaceae</taxon>
        <taxon>Colletotrichum</taxon>
        <taxon>Colletotrichum acutatum species complex</taxon>
    </lineage>
</organism>
<accession>A0AAI9Y1D8</accession>
<protein>
    <submittedName>
        <fullName evidence="1">Uncharacterized protein</fullName>
    </submittedName>
</protein>
<dbReference type="Proteomes" id="UP001239795">
    <property type="component" value="Unassembled WGS sequence"/>
</dbReference>
<dbReference type="EMBL" id="MLGG01000002">
    <property type="protein sequence ID" value="KAK1467162.1"/>
    <property type="molecule type" value="Genomic_DNA"/>
</dbReference>
<comment type="caution">
    <text evidence="1">The sequence shown here is derived from an EMBL/GenBank/DDBJ whole genome shotgun (WGS) entry which is preliminary data.</text>
</comment>
<evidence type="ECO:0000313" key="2">
    <source>
        <dbReference type="Proteomes" id="UP001239795"/>
    </source>
</evidence>
<sequence length="55" mass="6220">MSRCPHFQYGIEPGVGLIIWAVLQTKEKRKGCGRKAKRYAWLGSRLASGWARSVD</sequence>